<feature type="signal peptide" evidence="1">
    <location>
        <begin position="1"/>
        <end position="21"/>
    </location>
</feature>
<dbReference type="PANTHER" id="PTHR48100:SF32">
    <property type="entry name" value="ANCHORED PROTEIN, PUTATIVE (AFU_ORTHOLOGUE AFUA_1G10590)-RELATED"/>
    <property type="match status" value="1"/>
</dbReference>
<dbReference type="InterPro" id="IPR050275">
    <property type="entry name" value="PGM_Phosphatase"/>
</dbReference>
<gene>
    <name evidence="2" type="ORF">P280DRAFT_547653</name>
</gene>
<dbReference type="GO" id="GO:0005737">
    <property type="term" value="C:cytoplasm"/>
    <property type="evidence" value="ECO:0007669"/>
    <property type="project" value="TreeGrafter"/>
</dbReference>
<evidence type="ECO:0000256" key="1">
    <source>
        <dbReference type="SAM" id="SignalP"/>
    </source>
</evidence>
<reference evidence="2" key="1">
    <citation type="journal article" date="2020" name="Stud. Mycol.">
        <title>101 Dothideomycetes genomes: a test case for predicting lifestyles and emergence of pathogens.</title>
        <authorList>
            <person name="Haridas S."/>
            <person name="Albert R."/>
            <person name="Binder M."/>
            <person name="Bloem J."/>
            <person name="Labutti K."/>
            <person name="Salamov A."/>
            <person name="Andreopoulos B."/>
            <person name="Baker S."/>
            <person name="Barry K."/>
            <person name="Bills G."/>
            <person name="Bluhm B."/>
            <person name="Cannon C."/>
            <person name="Castanera R."/>
            <person name="Culley D."/>
            <person name="Daum C."/>
            <person name="Ezra D."/>
            <person name="Gonzalez J."/>
            <person name="Henrissat B."/>
            <person name="Kuo A."/>
            <person name="Liang C."/>
            <person name="Lipzen A."/>
            <person name="Lutzoni F."/>
            <person name="Magnuson J."/>
            <person name="Mondo S."/>
            <person name="Nolan M."/>
            <person name="Ohm R."/>
            <person name="Pangilinan J."/>
            <person name="Park H.-J."/>
            <person name="Ramirez L."/>
            <person name="Alfaro M."/>
            <person name="Sun H."/>
            <person name="Tritt A."/>
            <person name="Yoshinaga Y."/>
            <person name="Zwiers L.-H."/>
            <person name="Turgeon B."/>
            <person name="Goodwin S."/>
            <person name="Spatafora J."/>
            <person name="Crous P."/>
            <person name="Grigoriev I."/>
        </authorList>
    </citation>
    <scope>NUCLEOTIDE SEQUENCE</scope>
    <source>
        <strain evidence="2">CBS 473.64</strain>
    </source>
</reference>
<feature type="chain" id="PRO_5025338765" evidence="1">
    <location>
        <begin position="22"/>
        <end position="363"/>
    </location>
</feature>
<dbReference type="SMART" id="SM00855">
    <property type="entry name" value="PGAM"/>
    <property type="match status" value="1"/>
</dbReference>
<dbReference type="GO" id="GO:0016791">
    <property type="term" value="F:phosphatase activity"/>
    <property type="evidence" value="ECO:0007669"/>
    <property type="project" value="TreeGrafter"/>
</dbReference>
<keyword evidence="3" id="KW-1185">Reference proteome</keyword>
<dbReference type="Proteomes" id="UP000799753">
    <property type="component" value="Unassembled WGS sequence"/>
</dbReference>
<dbReference type="CDD" id="cd07067">
    <property type="entry name" value="HP_PGM_like"/>
    <property type="match status" value="1"/>
</dbReference>
<dbReference type="Gene3D" id="3.40.50.1240">
    <property type="entry name" value="Phosphoglycerate mutase-like"/>
    <property type="match status" value="1"/>
</dbReference>
<organism evidence="2 3">
    <name type="scientific">Massarina eburnea CBS 473.64</name>
    <dbReference type="NCBI Taxonomy" id="1395130"/>
    <lineage>
        <taxon>Eukaryota</taxon>
        <taxon>Fungi</taxon>
        <taxon>Dikarya</taxon>
        <taxon>Ascomycota</taxon>
        <taxon>Pezizomycotina</taxon>
        <taxon>Dothideomycetes</taxon>
        <taxon>Pleosporomycetidae</taxon>
        <taxon>Pleosporales</taxon>
        <taxon>Massarineae</taxon>
        <taxon>Massarinaceae</taxon>
        <taxon>Massarina</taxon>
    </lineage>
</organism>
<dbReference type="AlphaFoldDB" id="A0A6A6S791"/>
<sequence length="363" mass="40249">MRPNTIIASALRLATVTYASSAPVYTSPNPTTHINYTVVPGIFQQDDAATNASTFNFTASNFGLIDRSYPSDSACAGSRGSKNATQWQKITHYITTLNNDYDAKRNGERYALLFLGRHGEGYHNVAESYYGTPAWNCYWSELDGNGTAVWTDAHLTPTGQEQALSVNRFWNSLITKEKTTPPESYYTSPMYRCLETSNLTFSGLPLPKKTPFLPTIKELFREGISAHTCDRRSNKTYLAENFPKYKFEEGFVEFDPFWQEMHSEPSVDQDIRSKIVLDDVFTNDKSTYISVTAHSGEIGSLLRVLGHRAFGLSTGAAIPVLVKATTVRGESPVTTTIPYPAQKTCALPPTIRDPSCNDCSCCS</sequence>
<protein>
    <submittedName>
        <fullName evidence="2">Phosphoglycerate mutase family protein</fullName>
    </submittedName>
</protein>
<dbReference type="InterPro" id="IPR013078">
    <property type="entry name" value="His_Pase_superF_clade-1"/>
</dbReference>
<evidence type="ECO:0000313" key="2">
    <source>
        <dbReference type="EMBL" id="KAF2643515.1"/>
    </source>
</evidence>
<accession>A0A6A6S791</accession>
<proteinExistence type="predicted"/>
<name>A0A6A6S791_9PLEO</name>
<keyword evidence="1" id="KW-0732">Signal</keyword>
<dbReference type="SUPFAM" id="SSF53254">
    <property type="entry name" value="Phosphoglycerate mutase-like"/>
    <property type="match status" value="1"/>
</dbReference>
<dbReference type="InterPro" id="IPR029033">
    <property type="entry name" value="His_PPase_superfam"/>
</dbReference>
<evidence type="ECO:0000313" key="3">
    <source>
        <dbReference type="Proteomes" id="UP000799753"/>
    </source>
</evidence>
<dbReference type="EMBL" id="MU006780">
    <property type="protein sequence ID" value="KAF2643515.1"/>
    <property type="molecule type" value="Genomic_DNA"/>
</dbReference>
<dbReference type="OrthoDB" id="496981at2759"/>
<dbReference type="PANTHER" id="PTHR48100">
    <property type="entry name" value="BROAD-SPECIFICITY PHOSPHATASE YOR283W-RELATED"/>
    <property type="match status" value="1"/>
</dbReference>